<organism evidence="1">
    <name type="scientific">Arundo donax</name>
    <name type="common">Giant reed</name>
    <name type="synonym">Donax arundinaceus</name>
    <dbReference type="NCBI Taxonomy" id="35708"/>
    <lineage>
        <taxon>Eukaryota</taxon>
        <taxon>Viridiplantae</taxon>
        <taxon>Streptophyta</taxon>
        <taxon>Embryophyta</taxon>
        <taxon>Tracheophyta</taxon>
        <taxon>Spermatophyta</taxon>
        <taxon>Magnoliopsida</taxon>
        <taxon>Liliopsida</taxon>
        <taxon>Poales</taxon>
        <taxon>Poaceae</taxon>
        <taxon>PACMAD clade</taxon>
        <taxon>Arundinoideae</taxon>
        <taxon>Arundineae</taxon>
        <taxon>Arundo</taxon>
    </lineage>
</organism>
<proteinExistence type="predicted"/>
<reference evidence="1" key="2">
    <citation type="journal article" date="2015" name="Data Brief">
        <title>Shoot transcriptome of the giant reed, Arundo donax.</title>
        <authorList>
            <person name="Barrero R.A."/>
            <person name="Guerrero F.D."/>
            <person name="Moolhuijzen P."/>
            <person name="Goolsby J.A."/>
            <person name="Tidwell J."/>
            <person name="Bellgard S.E."/>
            <person name="Bellgard M.I."/>
        </authorList>
    </citation>
    <scope>NUCLEOTIDE SEQUENCE</scope>
    <source>
        <tissue evidence="1">Shoot tissue taken approximately 20 cm above the soil surface</tissue>
    </source>
</reference>
<dbReference type="AlphaFoldDB" id="A0A0A9F9H7"/>
<sequence>MKMMAATIGGPINMDSKIPLIISLMKSHIVCLLKPCRASITKVE</sequence>
<dbReference type="EMBL" id="GBRH01191100">
    <property type="protein sequence ID" value="JAE06796.1"/>
    <property type="molecule type" value="Transcribed_RNA"/>
</dbReference>
<evidence type="ECO:0000313" key="1">
    <source>
        <dbReference type="EMBL" id="JAE06796.1"/>
    </source>
</evidence>
<accession>A0A0A9F9H7</accession>
<reference evidence="1" key="1">
    <citation type="submission" date="2014-09" db="EMBL/GenBank/DDBJ databases">
        <authorList>
            <person name="Magalhaes I.L.F."/>
            <person name="Oliveira U."/>
            <person name="Santos F.R."/>
            <person name="Vidigal T.H.D.A."/>
            <person name="Brescovit A.D."/>
            <person name="Santos A.J."/>
        </authorList>
    </citation>
    <scope>NUCLEOTIDE SEQUENCE</scope>
    <source>
        <tissue evidence="1">Shoot tissue taken approximately 20 cm above the soil surface</tissue>
    </source>
</reference>
<name>A0A0A9F9H7_ARUDO</name>
<protein>
    <submittedName>
        <fullName evidence="1">Uncharacterized protein</fullName>
    </submittedName>
</protein>